<dbReference type="GeneID" id="120261916"/>
<evidence type="ECO:0000313" key="1">
    <source>
        <dbReference type="Proteomes" id="UP001515500"/>
    </source>
</evidence>
<gene>
    <name evidence="2" type="primary">LOC120261916</name>
</gene>
<evidence type="ECO:0000313" key="2">
    <source>
        <dbReference type="RefSeq" id="XP_039125870.1"/>
    </source>
</evidence>
<keyword evidence="1" id="KW-1185">Reference proteome</keyword>
<dbReference type="AlphaFoldDB" id="A0AB40BFI4"/>
<proteinExistence type="predicted"/>
<dbReference type="PANTHER" id="PTHR33919:SF11">
    <property type="entry name" value="EXPRESSED PROTEIN"/>
    <property type="match status" value="1"/>
</dbReference>
<sequence>MASRALNYWRSITRSKSTAASPLPHFAEESKGGRMDFIPVYVALGLIMLSVTCGLHTAKQHVLYDPSVRVHKKRRETIPELVEPDRVVNESDRYINKSLFRHVAHLQDFDAVRAGISDPTRGETINKSRRAVTLKEAGVDRGTTTAY</sequence>
<protein>
    <submittedName>
        <fullName evidence="2">Uncharacterized protein LOC120261916</fullName>
    </submittedName>
</protein>
<organism evidence="1 2">
    <name type="scientific">Dioscorea cayennensis subsp. rotundata</name>
    <name type="common">White Guinea yam</name>
    <name type="synonym">Dioscorea rotundata</name>
    <dbReference type="NCBI Taxonomy" id="55577"/>
    <lineage>
        <taxon>Eukaryota</taxon>
        <taxon>Viridiplantae</taxon>
        <taxon>Streptophyta</taxon>
        <taxon>Embryophyta</taxon>
        <taxon>Tracheophyta</taxon>
        <taxon>Spermatophyta</taxon>
        <taxon>Magnoliopsida</taxon>
        <taxon>Liliopsida</taxon>
        <taxon>Dioscoreales</taxon>
        <taxon>Dioscoreaceae</taxon>
        <taxon>Dioscorea</taxon>
    </lineage>
</organism>
<name>A0AB40BFI4_DIOCR</name>
<dbReference type="Proteomes" id="UP001515500">
    <property type="component" value="Chromosome 5"/>
</dbReference>
<reference evidence="2" key="1">
    <citation type="submission" date="2025-08" db="UniProtKB">
        <authorList>
            <consortium name="RefSeq"/>
        </authorList>
    </citation>
    <scope>IDENTIFICATION</scope>
</reference>
<dbReference type="RefSeq" id="XP_039125870.1">
    <property type="nucleotide sequence ID" value="XM_039269936.1"/>
</dbReference>
<dbReference type="PANTHER" id="PTHR33919">
    <property type="entry name" value="OS09G0127700 PROTEIN"/>
    <property type="match status" value="1"/>
</dbReference>
<accession>A0AB40BFI4</accession>